<accession>A0A1F4ZBW7</accession>
<evidence type="ECO:0000256" key="3">
    <source>
        <dbReference type="ARBA" id="ARBA00048782"/>
    </source>
</evidence>
<comment type="similarity">
    <text evidence="4">Belongs to the MsrA Met sulfoxide reductase family.</text>
</comment>
<comment type="catalytic activity">
    <reaction evidence="2 4">
        <text>L-methionyl-[protein] + [thioredoxin]-disulfide + H2O = L-methionyl-(S)-S-oxide-[protein] + [thioredoxin]-dithiol</text>
        <dbReference type="Rhea" id="RHEA:14217"/>
        <dbReference type="Rhea" id="RHEA-COMP:10698"/>
        <dbReference type="Rhea" id="RHEA-COMP:10700"/>
        <dbReference type="Rhea" id="RHEA-COMP:12313"/>
        <dbReference type="Rhea" id="RHEA-COMP:12315"/>
        <dbReference type="ChEBI" id="CHEBI:15377"/>
        <dbReference type="ChEBI" id="CHEBI:16044"/>
        <dbReference type="ChEBI" id="CHEBI:29950"/>
        <dbReference type="ChEBI" id="CHEBI:44120"/>
        <dbReference type="ChEBI" id="CHEBI:50058"/>
        <dbReference type="EC" id="1.8.4.11"/>
    </reaction>
</comment>
<reference evidence="6 7" key="1">
    <citation type="journal article" date="2016" name="Nat. Commun.">
        <title>Thousands of microbial genomes shed light on interconnected biogeochemical processes in an aquifer system.</title>
        <authorList>
            <person name="Anantharaman K."/>
            <person name="Brown C.T."/>
            <person name="Hug L.A."/>
            <person name="Sharon I."/>
            <person name="Castelle C.J."/>
            <person name="Probst A.J."/>
            <person name="Thomas B.C."/>
            <person name="Singh A."/>
            <person name="Wilkins M.J."/>
            <person name="Karaoz U."/>
            <person name="Brodie E.L."/>
            <person name="Williams K.H."/>
            <person name="Hubbard S.S."/>
            <person name="Banfield J.F."/>
        </authorList>
    </citation>
    <scope>NUCLEOTIDE SEQUENCE [LARGE SCALE GENOMIC DNA]</scope>
</reference>
<sequence length="175" mass="19916">MTEAIVLGGGCFWCTETVMKRLRGVISVMSGYAGGNIQNPDYEQVSTGQTGHAEVIRVVFDPDQIGLETILEVFFATHDPTTMNRQGADVGSQYRSIILFADDKQREKISEVIKRLRSSFDSPIVTEVKRLEKFYEAEEYHRNFYERNEGKPYCQVVINPKLAKLRAKFADLLIK</sequence>
<name>A0A1F4ZBW7_9BACT</name>
<evidence type="ECO:0000259" key="5">
    <source>
        <dbReference type="Pfam" id="PF01625"/>
    </source>
</evidence>
<gene>
    <name evidence="4" type="primary">msrA</name>
    <name evidence="6" type="ORF">A2989_04015</name>
</gene>
<comment type="catalytic activity">
    <reaction evidence="3 4">
        <text>[thioredoxin]-disulfide + L-methionine + H2O = L-methionine (S)-S-oxide + [thioredoxin]-dithiol</text>
        <dbReference type="Rhea" id="RHEA:19993"/>
        <dbReference type="Rhea" id="RHEA-COMP:10698"/>
        <dbReference type="Rhea" id="RHEA-COMP:10700"/>
        <dbReference type="ChEBI" id="CHEBI:15377"/>
        <dbReference type="ChEBI" id="CHEBI:29950"/>
        <dbReference type="ChEBI" id="CHEBI:50058"/>
        <dbReference type="ChEBI" id="CHEBI:57844"/>
        <dbReference type="ChEBI" id="CHEBI:58772"/>
        <dbReference type="EC" id="1.8.4.11"/>
    </reaction>
</comment>
<organism evidence="6 7">
    <name type="scientific">Candidatus Amesbacteria bacterium RIFCSPLOWO2_01_FULL_48_25</name>
    <dbReference type="NCBI Taxonomy" id="1797259"/>
    <lineage>
        <taxon>Bacteria</taxon>
        <taxon>Candidatus Amesiibacteriota</taxon>
    </lineage>
</organism>
<protein>
    <recommendedName>
        <fullName evidence="4">Peptide methionine sulfoxide reductase MsrA</fullName>
        <shortName evidence="4">Protein-methionine-S-oxide reductase</shortName>
        <ecNumber evidence="4">1.8.4.11</ecNumber>
    </recommendedName>
    <alternativeName>
        <fullName evidence="4">Peptide-methionine (S)-S-oxide reductase</fullName>
        <shortName evidence="4">Peptide Met(O) reductase</shortName>
    </alternativeName>
</protein>
<dbReference type="STRING" id="1797259.A2989_04015"/>
<evidence type="ECO:0000256" key="4">
    <source>
        <dbReference type="HAMAP-Rule" id="MF_01401"/>
    </source>
</evidence>
<dbReference type="Gene3D" id="3.30.1060.10">
    <property type="entry name" value="Peptide methionine sulphoxide reductase MsrA"/>
    <property type="match status" value="1"/>
</dbReference>
<evidence type="ECO:0000313" key="7">
    <source>
        <dbReference type="Proteomes" id="UP000177080"/>
    </source>
</evidence>
<dbReference type="Proteomes" id="UP000177080">
    <property type="component" value="Unassembled WGS sequence"/>
</dbReference>
<dbReference type="EC" id="1.8.4.11" evidence="4"/>
<dbReference type="Pfam" id="PF01625">
    <property type="entry name" value="PMSR"/>
    <property type="match status" value="1"/>
</dbReference>
<dbReference type="PANTHER" id="PTHR43774">
    <property type="entry name" value="PEPTIDE METHIONINE SULFOXIDE REDUCTASE"/>
    <property type="match status" value="1"/>
</dbReference>
<feature type="domain" description="Peptide methionine sulphoxide reductase MsrA" evidence="5">
    <location>
        <begin position="5"/>
        <end position="155"/>
    </location>
</feature>
<dbReference type="AlphaFoldDB" id="A0A1F4ZBW7"/>
<dbReference type="GO" id="GO:0008113">
    <property type="term" value="F:peptide-methionine (S)-S-oxide reductase activity"/>
    <property type="evidence" value="ECO:0007669"/>
    <property type="project" value="UniProtKB-UniRule"/>
</dbReference>
<evidence type="ECO:0000313" key="6">
    <source>
        <dbReference type="EMBL" id="OGD03810.1"/>
    </source>
</evidence>
<feature type="active site" evidence="4">
    <location>
        <position position="11"/>
    </location>
</feature>
<dbReference type="InterPro" id="IPR036509">
    <property type="entry name" value="Met_Sox_Rdtase_MsrA_sf"/>
</dbReference>
<evidence type="ECO:0000256" key="2">
    <source>
        <dbReference type="ARBA" id="ARBA00047806"/>
    </source>
</evidence>
<comment type="function">
    <text evidence="4">Has an important function as a repair enzyme for proteins that have been inactivated by oxidation. Catalyzes the reversible oxidation-reduction of methionine sulfoxide in proteins to methionine.</text>
</comment>
<dbReference type="PANTHER" id="PTHR43774:SF1">
    <property type="entry name" value="PEPTIDE METHIONINE SULFOXIDE REDUCTASE MSRA 2"/>
    <property type="match status" value="1"/>
</dbReference>
<proteinExistence type="inferred from homology"/>
<dbReference type="EMBL" id="MEXN01000005">
    <property type="protein sequence ID" value="OGD03810.1"/>
    <property type="molecule type" value="Genomic_DNA"/>
</dbReference>
<dbReference type="InterPro" id="IPR002569">
    <property type="entry name" value="Met_Sox_Rdtase_MsrA_dom"/>
</dbReference>
<keyword evidence="1 4" id="KW-0560">Oxidoreductase</keyword>
<dbReference type="GO" id="GO:0033744">
    <property type="term" value="F:L-methionine:thioredoxin-disulfide S-oxidoreductase activity"/>
    <property type="evidence" value="ECO:0007669"/>
    <property type="project" value="RHEA"/>
</dbReference>
<evidence type="ECO:0000256" key="1">
    <source>
        <dbReference type="ARBA" id="ARBA00023002"/>
    </source>
</evidence>
<dbReference type="HAMAP" id="MF_01401">
    <property type="entry name" value="MsrA"/>
    <property type="match status" value="1"/>
</dbReference>
<dbReference type="NCBIfam" id="TIGR00401">
    <property type="entry name" value="msrA"/>
    <property type="match status" value="1"/>
</dbReference>
<dbReference type="SUPFAM" id="SSF55068">
    <property type="entry name" value="Peptide methionine sulfoxide reductase"/>
    <property type="match status" value="1"/>
</dbReference>
<comment type="caution">
    <text evidence="6">The sequence shown here is derived from an EMBL/GenBank/DDBJ whole genome shotgun (WGS) entry which is preliminary data.</text>
</comment>